<comment type="caution">
    <text evidence="3">The sequence shown here is derived from an EMBL/GenBank/DDBJ whole genome shotgun (WGS) entry which is preliminary data.</text>
</comment>
<sequence length="840" mass="95172">MSRRERGRERDGDEWDPESETERESDGEEWDQVEREEEEERESETETSDTSVGIDMVQTEDMPLHSEGDGEGETTFTDQSNHRPASPRMKRSCRSGCEYTRPKRSCTLKTRGERGESIGGKRGGKRERHPLSDVSARVAHRMTRKERGRRESASPVPTPSIIPSDTCPTPFESGPDFYAECVSDSVTEWEGESEESSSETEDEGCGDGMGGERLGREWKGEGSVSRTSLVAIDRESRKEADTDMPEGTIPVGTAQCAANSAPTHQTPQDGIPVTRHNYWMATLWNERFQTLKAFHASHGTWPKVRHGQIGKWMSTQREWRWAGKLGEEKIALLDAINFPWNRQKRNWDGSFQDLSLFLEQHGTWPVAQTSKVLYLWVITQRTLWNRGKLSAAQIEKLRSINFVIDTRESRWRGKVAALQEYWETNKRWPDTQTSLGCFVRTQRDNRQKGVMSQAYIDTLDSMQFPWDPRGQKWEAKVSDFCHYVATHKRLPRSGYDLSECAWCEKQRVDQRSGKLQSVRKAQLDAINFPWERSDRAAGKLCVDTICSRASSRRTPVSLSADVASGDRGMGSGVSAETDSEIHTSASLSAGIRDTSPHPSPAKSTRPETPRVVSVYLTPCDPALSEDLARPVPLHPRKKTAKETAAKEARWTAKLESLSSFITTHQQWPTRGVDSCLYGWVVAQRSSRRKGTLSEDQIERLDSIGIEWNPGKGDFDTSLEALATHIREYGTMPTSAENHTLRNFVQLQRTHRKRGKLSQSRIERLDSIGFVWDASAPGWDACFRDLSDYFSAHGRWPLKGDSRRLGIWMITQRRLRKLGNLSEDRIAMLSSIAFLSLGPHC</sequence>
<evidence type="ECO:0000313" key="4">
    <source>
        <dbReference type="Proteomes" id="UP000265618"/>
    </source>
</evidence>
<dbReference type="PANTHER" id="PTHR33418">
    <property type="entry name" value="HELICASE-ASSOCIATED"/>
    <property type="match status" value="1"/>
</dbReference>
<protein>
    <recommendedName>
        <fullName evidence="2">Helicase-associated domain-containing protein</fullName>
    </recommendedName>
</protein>
<dbReference type="Proteomes" id="UP000265618">
    <property type="component" value="Unassembled WGS sequence"/>
</dbReference>
<accession>A0A9K3CVR6</accession>
<dbReference type="Pfam" id="PF03457">
    <property type="entry name" value="HA"/>
    <property type="match status" value="5"/>
</dbReference>
<dbReference type="EMBL" id="BDIP01001349">
    <property type="protein sequence ID" value="GIQ84204.1"/>
    <property type="molecule type" value="Genomic_DNA"/>
</dbReference>
<evidence type="ECO:0000313" key="3">
    <source>
        <dbReference type="EMBL" id="GIQ84204.1"/>
    </source>
</evidence>
<gene>
    <name evidence="3" type="ORF">KIPB_005654</name>
</gene>
<feature type="compositionally biased region" description="Polar residues" evidence="1">
    <location>
        <begin position="74"/>
        <end position="83"/>
    </location>
</feature>
<reference evidence="3 4" key="1">
    <citation type="journal article" date="2018" name="PLoS ONE">
        <title>The draft genome of Kipferlia bialata reveals reductive genome evolution in fornicate parasites.</title>
        <authorList>
            <person name="Tanifuji G."/>
            <person name="Takabayashi S."/>
            <person name="Kume K."/>
            <person name="Takagi M."/>
            <person name="Nakayama T."/>
            <person name="Kamikawa R."/>
            <person name="Inagaki Y."/>
            <person name="Hashimoto T."/>
        </authorList>
    </citation>
    <scope>NUCLEOTIDE SEQUENCE [LARGE SCALE GENOMIC DNA]</scope>
    <source>
        <strain evidence="3">NY0173</strain>
    </source>
</reference>
<feature type="domain" description="Helicase-associated" evidence="2">
    <location>
        <begin position="713"/>
        <end position="769"/>
    </location>
</feature>
<feature type="compositionally biased region" description="Basic residues" evidence="1">
    <location>
        <begin position="138"/>
        <end position="147"/>
    </location>
</feature>
<feature type="domain" description="Helicase-associated" evidence="2">
    <location>
        <begin position="778"/>
        <end position="833"/>
    </location>
</feature>
<keyword evidence="4" id="KW-1185">Reference proteome</keyword>
<feature type="compositionally biased region" description="Basic and acidic residues" evidence="1">
    <location>
        <begin position="232"/>
        <end position="241"/>
    </location>
</feature>
<feature type="domain" description="Helicase-associated" evidence="2">
    <location>
        <begin position="647"/>
        <end position="704"/>
    </location>
</feature>
<feature type="compositionally biased region" description="Basic and acidic residues" evidence="1">
    <location>
        <begin position="1"/>
        <end position="11"/>
    </location>
</feature>
<dbReference type="OrthoDB" id="43285at2759"/>
<feature type="compositionally biased region" description="Acidic residues" evidence="1">
    <location>
        <begin position="187"/>
        <end position="205"/>
    </location>
</feature>
<dbReference type="PANTHER" id="PTHR33418:SF1">
    <property type="entry name" value="HELICASE-ASSOCIATED DOMAIN-CONTAINING PROTEIN"/>
    <property type="match status" value="1"/>
</dbReference>
<name>A0A9K3CVR6_9EUKA</name>
<dbReference type="Gene3D" id="6.10.140.530">
    <property type="match status" value="7"/>
</dbReference>
<feature type="domain" description="Helicase-associated" evidence="2">
    <location>
        <begin position="344"/>
        <end position="402"/>
    </location>
</feature>
<organism evidence="3 4">
    <name type="scientific">Kipferlia bialata</name>
    <dbReference type="NCBI Taxonomy" id="797122"/>
    <lineage>
        <taxon>Eukaryota</taxon>
        <taxon>Metamonada</taxon>
        <taxon>Carpediemonas-like organisms</taxon>
        <taxon>Kipferlia</taxon>
    </lineage>
</organism>
<proteinExistence type="predicted"/>
<evidence type="ECO:0000256" key="1">
    <source>
        <dbReference type="SAM" id="MobiDB-lite"/>
    </source>
</evidence>
<feature type="domain" description="Helicase-associated" evidence="2">
    <location>
        <begin position="284"/>
        <end position="338"/>
    </location>
</feature>
<feature type="compositionally biased region" description="Acidic residues" evidence="1">
    <location>
        <begin position="12"/>
        <end position="47"/>
    </location>
</feature>
<dbReference type="InterPro" id="IPR005114">
    <property type="entry name" value="Helicase_assoc"/>
</dbReference>
<feature type="region of interest" description="Disordered" evidence="1">
    <location>
        <begin position="1"/>
        <end position="247"/>
    </location>
</feature>
<dbReference type="AlphaFoldDB" id="A0A9K3CVR6"/>
<feature type="region of interest" description="Disordered" evidence="1">
    <location>
        <begin position="556"/>
        <end position="608"/>
    </location>
</feature>
<evidence type="ECO:0000259" key="2">
    <source>
        <dbReference type="Pfam" id="PF03457"/>
    </source>
</evidence>